<comment type="caution">
    <text evidence="7">The sequence shown here is derived from an EMBL/GenBank/DDBJ whole genome shotgun (WGS) entry which is preliminary data.</text>
</comment>
<dbReference type="GO" id="GO:0003677">
    <property type="term" value="F:DNA binding"/>
    <property type="evidence" value="ECO:0007669"/>
    <property type="project" value="UniProtKB-UniRule"/>
</dbReference>
<accession>A0AB33T097</accession>
<feature type="domain" description="Core-binding (CB)" evidence="6">
    <location>
        <begin position="67"/>
        <end position="153"/>
    </location>
</feature>
<dbReference type="InterPro" id="IPR013762">
    <property type="entry name" value="Integrase-like_cat_sf"/>
</dbReference>
<dbReference type="GO" id="GO:0015074">
    <property type="term" value="P:DNA integration"/>
    <property type="evidence" value="ECO:0007669"/>
    <property type="project" value="InterPro"/>
</dbReference>
<evidence type="ECO:0000259" key="5">
    <source>
        <dbReference type="PROSITE" id="PS51898"/>
    </source>
</evidence>
<feature type="domain" description="Tyr recombinase" evidence="5">
    <location>
        <begin position="179"/>
        <end position="387"/>
    </location>
</feature>
<protein>
    <submittedName>
        <fullName evidence="7">Gp41 protein</fullName>
    </submittedName>
</protein>
<dbReference type="EMBL" id="CSUW01000001">
    <property type="protein sequence ID" value="CPT03982.1"/>
    <property type="molecule type" value="Genomic_DNA"/>
</dbReference>
<evidence type="ECO:0000256" key="1">
    <source>
        <dbReference type="ARBA" id="ARBA00008857"/>
    </source>
</evidence>
<comment type="similarity">
    <text evidence="1">Belongs to the 'phage' integrase family.</text>
</comment>
<name>A0AB33T097_9MYCO</name>
<dbReference type="InterPro" id="IPR002104">
    <property type="entry name" value="Integrase_catalytic"/>
</dbReference>
<reference evidence="7 8" key="1">
    <citation type="submission" date="2015-03" db="EMBL/GenBank/DDBJ databases">
        <authorList>
            <consortium name="Pathogen Informatics"/>
            <person name="Murphy D."/>
        </authorList>
    </citation>
    <scope>NUCLEOTIDE SEQUENCE [LARGE SCALE GENOMIC DNA]</scope>
    <source>
        <strain evidence="7 8">PAP036</strain>
    </source>
</reference>
<keyword evidence="3" id="KW-0233">DNA recombination</keyword>
<evidence type="ECO:0000256" key="3">
    <source>
        <dbReference type="ARBA" id="ARBA00023172"/>
    </source>
</evidence>
<dbReference type="InterPro" id="IPR010998">
    <property type="entry name" value="Integrase_recombinase_N"/>
</dbReference>
<evidence type="ECO:0000313" key="8">
    <source>
        <dbReference type="Proteomes" id="UP000038487"/>
    </source>
</evidence>
<dbReference type="GO" id="GO:0006310">
    <property type="term" value="P:DNA recombination"/>
    <property type="evidence" value="ECO:0007669"/>
    <property type="project" value="UniProtKB-KW"/>
</dbReference>
<dbReference type="PROSITE" id="PS51900">
    <property type="entry name" value="CB"/>
    <property type="match status" value="1"/>
</dbReference>
<dbReference type="CDD" id="cd01189">
    <property type="entry name" value="INT_ICEBs1_C_like"/>
    <property type="match status" value="1"/>
</dbReference>
<dbReference type="PANTHER" id="PTHR30349:SF41">
    <property type="entry name" value="INTEGRASE_RECOMBINASE PROTEIN MJ0367-RELATED"/>
    <property type="match status" value="1"/>
</dbReference>
<dbReference type="Gene3D" id="1.10.443.10">
    <property type="entry name" value="Intergrase catalytic core"/>
    <property type="match status" value="1"/>
</dbReference>
<dbReference type="Pfam" id="PF00589">
    <property type="entry name" value="Phage_integrase"/>
    <property type="match status" value="1"/>
</dbReference>
<dbReference type="Gene3D" id="1.10.150.130">
    <property type="match status" value="1"/>
</dbReference>
<dbReference type="InterPro" id="IPR044068">
    <property type="entry name" value="CB"/>
</dbReference>
<dbReference type="InterPro" id="IPR011010">
    <property type="entry name" value="DNA_brk_join_enz"/>
</dbReference>
<dbReference type="Proteomes" id="UP000038487">
    <property type="component" value="Unassembled WGS sequence"/>
</dbReference>
<evidence type="ECO:0000259" key="6">
    <source>
        <dbReference type="PROSITE" id="PS51900"/>
    </source>
</evidence>
<proteinExistence type="inferred from homology"/>
<evidence type="ECO:0000256" key="2">
    <source>
        <dbReference type="ARBA" id="ARBA00023125"/>
    </source>
</evidence>
<dbReference type="SUPFAM" id="SSF56349">
    <property type="entry name" value="DNA breaking-rejoining enzymes"/>
    <property type="match status" value="1"/>
</dbReference>
<evidence type="ECO:0000256" key="4">
    <source>
        <dbReference type="PROSITE-ProRule" id="PRU01248"/>
    </source>
</evidence>
<dbReference type="PROSITE" id="PS51898">
    <property type="entry name" value="TYR_RECOMBINASE"/>
    <property type="match status" value="1"/>
</dbReference>
<evidence type="ECO:0000313" key="7">
    <source>
        <dbReference type="EMBL" id="CPT03982.1"/>
    </source>
</evidence>
<dbReference type="RefSeq" id="WP_079458557.1">
    <property type="nucleotide sequence ID" value="NZ_CSUW01000001.1"/>
</dbReference>
<dbReference type="PANTHER" id="PTHR30349">
    <property type="entry name" value="PHAGE INTEGRASE-RELATED"/>
    <property type="match status" value="1"/>
</dbReference>
<dbReference type="InterPro" id="IPR050090">
    <property type="entry name" value="Tyrosine_recombinase_XerCD"/>
</dbReference>
<keyword evidence="2 4" id="KW-0238">DNA-binding</keyword>
<organism evidence="7 8">
    <name type="scientific">Mycobacteroides abscessus</name>
    <dbReference type="NCBI Taxonomy" id="36809"/>
    <lineage>
        <taxon>Bacteria</taxon>
        <taxon>Bacillati</taxon>
        <taxon>Actinomycetota</taxon>
        <taxon>Actinomycetes</taxon>
        <taxon>Mycobacteriales</taxon>
        <taxon>Mycobacteriaceae</taxon>
        <taxon>Mycobacteroides</taxon>
    </lineage>
</organism>
<dbReference type="AlphaFoldDB" id="A0AB33T097"/>
<sequence length="395" mass="43004">MARLPSFITRAEGKRGVTYEARINVVLPDGRRMQPKRRFKTLEAAKDWHATTSAELAAGTHTPPSDLTVREAVEAWLAAKAARVKPTTADAYTAALAPVVDRYGDTKVQAITKHDVEALITELRTGTTDRGVWKRTSINPMLARWKKVWADLHAQGILARNVVALVEPLRKPSGEPAMKVDDSLTEAEVEQLVAAHAEGADEYARRREPFVHLALLGLRRAELAGLRWSAVDLDAESPTLTVRATRVATAAGIVAQDDAKTVSSARTLPIPPHVVPILRRARVEQLHTKLATGQKWEGGDDHRLFCHDLGKPLSPRTLNAWWTRSLADAGLPHRRLHASRHTAASLLHLRGTPIAVTAAWLGHGDGGVLALRTYTHVQGPSLDEAAARLSKGTGA</sequence>
<gene>
    <name evidence="7" type="ORF">ERS075527_00630</name>
</gene>